<dbReference type="InterPro" id="IPR051257">
    <property type="entry name" value="Diverse_CBS-Domain"/>
</dbReference>
<sequence>MTAIVENVMTTDVAAVNQNASFHTVAELLISRGVSGVPVLDDENRVLGVVSEDDLLAKHEFKQLYYGEDYRPPLRARIRHGAGAGGGGYRKSLGETAGALMTSPARVTTPDTPVVAAARVMDRYGVKRLPVVDAGGRLVGIVSRRDLIKIFLRPDEDIERHVREIVRAGDHALDVAVAEGVVTLTGTLPEHSQAVTAVRLAENVDGVVSVRDELSWKHDDIADVPMWGGA</sequence>
<dbReference type="PANTHER" id="PTHR43080">
    <property type="entry name" value="CBS DOMAIN-CONTAINING PROTEIN CBSX3, MITOCHONDRIAL"/>
    <property type="match status" value="1"/>
</dbReference>
<organism evidence="5 6">
    <name type="scientific">Nonomuraea ferruginea</name>
    <dbReference type="NCBI Taxonomy" id="46174"/>
    <lineage>
        <taxon>Bacteria</taxon>
        <taxon>Bacillati</taxon>
        <taxon>Actinomycetota</taxon>
        <taxon>Actinomycetes</taxon>
        <taxon>Streptosporangiales</taxon>
        <taxon>Streptosporangiaceae</taxon>
        <taxon>Nonomuraea</taxon>
    </lineage>
</organism>
<dbReference type="RefSeq" id="WP_271279151.1">
    <property type="nucleotide sequence ID" value="NZ_BAABFD010000037.1"/>
</dbReference>
<keyword evidence="6" id="KW-1185">Reference proteome</keyword>
<reference evidence="5 6" key="1">
    <citation type="submission" date="2022-11" db="EMBL/GenBank/DDBJ databases">
        <title>Nonomuraea corallina sp. nov., a new species of the genus Nonomuraea isolated from sea side sediment in Thai sea.</title>
        <authorList>
            <person name="Ngamcharungchit C."/>
            <person name="Matsumoto A."/>
            <person name="Suriyachadkun C."/>
            <person name="Panbangred W."/>
            <person name="Inahashi Y."/>
            <person name="Intra B."/>
        </authorList>
    </citation>
    <scope>NUCLEOTIDE SEQUENCE [LARGE SCALE GENOMIC DNA]</scope>
    <source>
        <strain evidence="5 6">DSM 43553</strain>
    </source>
</reference>
<evidence type="ECO:0000259" key="3">
    <source>
        <dbReference type="PROSITE" id="PS50914"/>
    </source>
</evidence>
<evidence type="ECO:0000259" key="4">
    <source>
        <dbReference type="PROSITE" id="PS51371"/>
    </source>
</evidence>
<feature type="domain" description="CBS" evidence="4">
    <location>
        <begin position="9"/>
        <end position="68"/>
    </location>
</feature>
<dbReference type="EMBL" id="JAPNUD010000143">
    <property type="protein sequence ID" value="MDA0645546.1"/>
    <property type="molecule type" value="Genomic_DNA"/>
</dbReference>
<dbReference type="InterPro" id="IPR017080">
    <property type="entry name" value="UCP036990_CBS_BON"/>
</dbReference>
<dbReference type="SMART" id="SM00116">
    <property type="entry name" value="CBS"/>
    <property type="match status" value="2"/>
</dbReference>
<dbReference type="PANTHER" id="PTHR43080:SF29">
    <property type="entry name" value="OS02G0818000 PROTEIN"/>
    <property type="match status" value="1"/>
</dbReference>
<dbReference type="SUPFAM" id="SSF54631">
    <property type="entry name" value="CBS-domain pair"/>
    <property type="match status" value="1"/>
</dbReference>
<dbReference type="PROSITE" id="PS51371">
    <property type="entry name" value="CBS"/>
    <property type="match status" value="2"/>
</dbReference>
<dbReference type="Pfam" id="PF00571">
    <property type="entry name" value="CBS"/>
    <property type="match status" value="2"/>
</dbReference>
<dbReference type="Gene3D" id="3.30.1340.30">
    <property type="match status" value="1"/>
</dbReference>
<dbReference type="InterPro" id="IPR000644">
    <property type="entry name" value="CBS_dom"/>
</dbReference>
<dbReference type="Gene3D" id="3.10.580.10">
    <property type="entry name" value="CBS-domain"/>
    <property type="match status" value="1"/>
</dbReference>
<name>A0ABT4T7R7_9ACTN</name>
<dbReference type="PIRSF" id="PIRSF036990">
    <property type="entry name" value="UCP036990_CBS_BON"/>
    <property type="match status" value="1"/>
</dbReference>
<protein>
    <submittedName>
        <fullName evidence="5">CBS domain-containing protein</fullName>
    </submittedName>
</protein>
<dbReference type="PROSITE" id="PS50914">
    <property type="entry name" value="BON"/>
    <property type="match status" value="1"/>
</dbReference>
<dbReference type="Pfam" id="PF04972">
    <property type="entry name" value="BON"/>
    <property type="match status" value="1"/>
</dbReference>
<accession>A0ABT4T7R7</accession>
<dbReference type="InterPro" id="IPR046342">
    <property type="entry name" value="CBS_dom_sf"/>
</dbReference>
<feature type="domain" description="CBS" evidence="4">
    <location>
        <begin position="101"/>
        <end position="158"/>
    </location>
</feature>
<dbReference type="CDD" id="cd04586">
    <property type="entry name" value="CBS_pair_BON_assoc"/>
    <property type="match status" value="1"/>
</dbReference>
<gene>
    <name evidence="5" type="ORF">OUY24_33390</name>
</gene>
<evidence type="ECO:0000256" key="1">
    <source>
        <dbReference type="ARBA" id="ARBA00023122"/>
    </source>
</evidence>
<dbReference type="InterPro" id="IPR007055">
    <property type="entry name" value="BON_dom"/>
</dbReference>
<keyword evidence="1 2" id="KW-0129">CBS domain</keyword>
<feature type="domain" description="BON" evidence="3">
    <location>
        <begin position="150"/>
        <end position="218"/>
    </location>
</feature>
<evidence type="ECO:0000313" key="5">
    <source>
        <dbReference type="EMBL" id="MDA0645546.1"/>
    </source>
</evidence>
<evidence type="ECO:0000313" key="6">
    <source>
        <dbReference type="Proteomes" id="UP001212498"/>
    </source>
</evidence>
<proteinExistence type="predicted"/>
<dbReference type="Proteomes" id="UP001212498">
    <property type="component" value="Unassembled WGS sequence"/>
</dbReference>
<evidence type="ECO:0000256" key="2">
    <source>
        <dbReference type="PROSITE-ProRule" id="PRU00703"/>
    </source>
</evidence>
<comment type="caution">
    <text evidence="5">The sequence shown here is derived from an EMBL/GenBank/DDBJ whole genome shotgun (WGS) entry which is preliminary data.</text>
</comment>